<dbReference type="InterPro" id="IPR014338">
    <property type="entry name" value="CHP02996_rpt-companion-dom"/>
</dbReference>
<evidence type="ECO:0000313" key="6">
    <source>
        <dbReference type="Proteomes" id="UP000245802"/>
    </source>
</evidence>
<feature type="region of interest" description="Disordered" evidence="4">
    <location>
        <begin position="1"/>
        <end position="25"/>
    </location>
</feature>
<dbReference type="GO" id="GO:0005096">
    <property type="term" value="F:GTPase activator activity"/>
    <property type="evidence" value="ECO:0007669"/>
    <property type="project" value="UniProtKB-KW"/>
</dbReference>
<gene>
    <name evidence="5" type="ORF">C1280_05885</name>
</gene>
<dbReference type="GO" id="GO:0005829">
    <property type="term" value="C:cytosol"/>
    <property type="evidence" value="ECO:0007669"/>
    <property type="project" value="TreeGrafter"/>
</dbReference>
<evidence type="ECO:0000256" key="3">
    <source>
        <dbReference type="ARBA" id="ARBA00022737"/>
    </source>
</evidence>
<dbReference type="SMART" id="SM00368">
    <property type="entry name" value="LRR_RI"/>
    <property type="match status" value="5"/>
</dbReference>
<dbReference type="EMBL" id="CP025958">
    <property type="protein sequence ID" value="AWM36602.1"/>
    <property type="molecule type" value="Genomic_DNA"/>
</dbReference>
<keyword evidence="6" id="KW-1185">Reference proteome</keyword>
<dbReference type="InterPro" id="IPR032675">
    <property type="entry name" value="LRR_dom_sf"/>
</dbReference>
<dbReference type="Pfam" id="PF13516">
    <property type="entry name" value="LRR_6"/>
    <property type="match status" value="4"/>
</dbReference>
<dbReference type="Gene3D" id="3.80.10.10">
    <property type="entry name" value="Ribonuclease Inhibitor"/>
    <property type="match status" value="3"/>
</dbReference>
<dbReference type="GO" id="GO:0031267">
    <property type="term" value="F:small GTPase binding"/>
    <property type="evidence" value="ECO:0007669"/>
    <property type="project" value="TreeGrafter"/>
</dbReference>
<reference evidence="5 6" key="1">
    <citation type="submission" date="2018-01" db="EMBL/GenBank/DDBJ databases">
        <title>G. obscuriglobus.</title>
        <authorList>
            <person name="Franke J."/>
            <person name="Blomberg W."/>
            <person name="Selmecki A."/>
        </authorList>
    </citation>
    <scope>NUCLEOTIDE SEQUENCE [LARGE SCALE GENOMIC DNA]</scope>
    <source>
        <strain evidence="5 6">DSM 5831</strain>
    </source>
</reference>
<dbReference type="Proteomes" id="UP000245802">
    <property type="component" value="Chromosome"/>
</dbReference>
<keyword evidence="2" id="KW-0433">Leucine-rich repeat</keyword>
<dbReference type="InterPro" id="IPR027038">
    <property type="entry name" value="RanGap"/>
</dbReference>
<dbReference type="GO" id="GO:0006913">
    <property type="term" value="P:nucleocytoplasmic transport"/>
    <property type="evidence" value="ECO:0007669"/>
    <property type="project" value="TreeGrafter"/>
</dbReference>
<dbReference type="NCBIfam" id="TIGR02996">
    <property type="entry name" value="rpt_mate_G_obs"/>
    <property type="match status" value="1"/>
</dbReference>
<dbReference type="SUPFAM" id="SSF52047">
    <property type="entry name" value="RNI-like"/>
    <property type="match status" value="1"/>
</dbReference>
<evidence type="ECO:0008006" key="7">
    <source>
        <dbReference type="Google" id="ProtNLM"/>
    </source>
</evidence>
<evidence type="ECO:0000256" key="4">
    <source>
        <dbReference type="SAM" id="MobiDB-lite"/>
    </source>
</evidence>
<keyword evidence="3" id="KW-0677">Repeat</keyword>
<keyword evidence="1" id="KW-0343">GTPase activation</keyword>
<evidence type="ECO:0000256" key="2">
    <source>
        <dbReference type="ARBA" id="ARBA00022614"/>
    </source>
</evidence>
<dbReference type="InterPro" id="IPR001611">
    <property type="entry name" value="Leu-rich_rpt"/>
</dbReference>
<evidence type="ECO:0000313" key="5">
    <source>
        <dbReference type="EMBL" id="AWM36602.1"/>
    </source>
</evidence>
<name>A0A2Z3GWZ4_9BACT</name>
<sequence>MGAGRTTRVNYSRNAPPEEPPHLTTSSHDALYRAICAHPDEDTPRLAFADLLDEDGEHRRAAFVRTQVELARLPAYDPVCVTARQRDPDALTGWCMAHTLPKGLPAGCEWRQFEFRRGFPWKVGVRSLAALLETGDALFRVAPIRALGVDSRDRPDLAALADWPHLTRLHRLNFSTGWFGADDVAQFARSPHAAGITELGFEFESLAPEGLGALAESALFARLTALELSANAFPAALLVDALGGARRAGALSRLGLPNNRIGAADAEALFGLPAVRELQHLDLSDNPLAADGLTALAASGIVRGLRTLNLSRTRPGVLGVKALTEAGGLAGLRQLDLSNNALGPNAVKALAGAPALRGLRALNLSNNHVRDSGAADLAGARALAGLLELDLCETDIGDAGALALAESPYLGGLLRLDLSTRSGRPFGAAAQAALRERFGDRVNW</sequence>
<proteinExistence type="predicted"/>
<dbReference type="GO" id="GO:0048471">
    <property type="term" value="C:perinuclear region of cytoplasm"/>
    <property type="evidence" value="ECO:0007669"/>
    <property type="project" value="TreeGrafter"/>
</dbReference>
<evidence type="ECO:0000256" key="1">
    <source>
        <dbReference type="ARBA" id="ARBA00022468"/>
    </source>
</evidence>
<dbReference type="AlphaFoldDB" id="A0A2Z3GWZ4"/>
<organism evidence="5 6">
    <name type="scientific">Gemmata obscuriglobus</name>
    <dbReference type="NCBI Taxonomy" id="114"/>
    <lineage>
        <taxon>Bacteria</taxon>
        <taxon>Pseudomonadati</taxon>
        <taxon>Planctomycetota</taxon>
        <taxon>Planctomycetia</taxon>
        <taxon>Gemmatales</taxon>
        <taxon>Gemmataceae</taxon>
        <taxon>Gemmata</taxon>
    </lineage>
</organism>
<accession>A0A2Z3GWZ4</accession>
<dbReference type="KEGG" id="gog:C1280_05885"/>
<dbReference type="PANTHER" id="PTHR24113:SF12">
    <property type="entry name" value="RAN GTPASE-ACTIVATING PROTEIN 1"/>
    <property type="match status" value="1"/>
</dbReference>
<protein>
    <recommendedName>
        <fullName evidence="7">TIGR02996 domain-containing protein</fullName>
    </recommendedName>
</protein>
<dbReference type="PANTHER" id="PTHR24113">
    <property type="entry name" value="RAN GTPASE-ACTIVATING PROTEIN 1"/>
    <property type="match status" value="1"/>
</dbReference>